<sequence length="447" mass="51083">MAHELAHRILSDLSTAFQRHPNIDEVGFICCPTCQHNRSPVVVENNKLGIETWCLELIFPYAHDKVLRARGRDDRGRKIKVSRSARSLLEATRAVLLVQADCLTAWNIRKELVEAEDLKCTQDLKFAALVLTKHPKSSETFAHRRWLLKQIIQKTTSTSVQPSPIAQASHTNGLVAGDQASSGAAVEQPLNTQHGTKAGGTKLPCDEKLLETELTVCQSSAERYPSNYYAWTHRAWVVENVARCHYKILMKELCDNRHWISRHISDHSGLQYRQFLLTQLATHFRLEDALQDEFLPVLTAEFELLTDLITAFPGHEALWYHRRYVFQQWESVLSMFKCPKSDNSASSKNHTHLQQQHCSEVPVELYTHSASSFSRDRDDSKLHAAVVQGNKKAKVDSTYTEHHTIQTELEFCRNIMATSQDGWQVRLAGSYQHWLQQRILGQDNKLL</sequence>
<gene>
    <name evidence="5" type="primary">PTAR1</name>
    <name evidence="5" type="ORF">BLAG_LOCUS13765</name>
</gene>
<evidence type="ECO:0000256" key="1">
    <source>
        <dbReference type="ARBA" id="ARBA00006734"/>
    </source>
</evidence>
<evidence type="ECO:0000313" key="6">
    <source>
        <dbReference type="Proteomes" id="UP000838412"/>
    </source>
</evidence>
<dbReference type="InterPro" id="IPR002088">
    <property type="entry name" value="Prenyl_trans_a"/>
</dbReference>
<comment type="similarity">
    <text evidence="1">Belongs to the protein prenyltransferase subunit alpha family.</text>
</comment>
<dbReference type="GO" id="GO:0008318">
    <property type="term" value="F:protein prenyltransferase activity"/>
    <property type="evidence" value="ECO:0007669"/>
    <property type="project" value="InterPro"/>
</dbReference>
<evidence type="ECO:0000256" key="4">
    <source>
        <dbReference type="ARBA" id="ARBA00022737"/>
    </source>
</evidence>
<dbReference type="AlphaFoldDB" id="A0A8J9ZGM1"/>
<keyword evidence="6" id="KW-1185">Reference proteome</keyword>
<dbReference type="EMBL" id="OV696687">
    <property type="protein sequence ID" value="CAH1254295.1"/>
    <property type="molecule type" value="Genomic_DNA"/>
</dbReference>
<dbReference type="OrthoDB" id="5358702at2759"/>
<dbReference type="Proteomes" id="UP000838412">
    <property type="component" value="Chromosome 2"/>
</dbReference>
<evidence type="ECO:0000256" key="2">
    <source>
        <dbReference type="ARBA" id="ARBA00022602"/>
    </source>
</evidence>
<dbReference type="SUPFAM" id="SSF48439">
    <property type="entry name" value="Protein prenylyltransferase"/>
    <property type="match status" value="1"/>
</dbReference>
<keyword evidence="4" id="KW-0677">Repeat</keyword>
<proteinExistence type="inferred from homology"/>
<dbReference type="PANTHER" id="PTHR11129">
    <property type="entry name" value="PROTEIN FARNESYLTRANSFERASE ALPHA SUBUNIT/RAB GERANYLGERANYL TRANSFERASE ALPHA SUBUNIT"/>
    <property type="match status" value="1"/>
</dbReference>
<name>A0A8J9ZGM1_BRALA</name>
<keyword evidence="2" id="KW-0637">Prenyltransferase</keyword>
<protein>
    <submittedName>
        <fullName evidence="5">PTAR1 protein</fullName>
    </submittedName>
</protein>
<dbReference type="PANTHER" id="PTHR11129:SF3">
    <property type="entry name" value="PROTEIN PRENYLTRANSFERASE ALPHA SUBUNIT REPEAT-CONTAINING PROTEIN 1"/>
    <property type="match status" value="1"/>
</dbReference>
<organism evidence="5 6">
    <name type="scientific">Branchiostoma lanceolatum</name>
    <name type="common">Common lancelet</name>
    <name type="synonym">Amphioxus lanceolatum</name>
    <dbReference type="NCBI Taxonomy" id="7740"/>
    <lineage>
        <taxon>Eukaryota</taxon>
        <taxon>Metazoa</taxon>
        <taxon>Chordata</taxon>
        <taxon>Cephalochordata</taxon>
        <taxon>Leptocardii</taxon>
        <taxon>Amphioxiformes</taxon>
        <taxon>Branchiostomatidae</taxon>
        <taxon>Branchiostoma</taxon>
    </lineage>
</organism>
<reference evidence="5" key="1">
    <citation type="submission" date="2022-01" db="EMBL/GenBank/DDBJ databases">
        <authorList>
            <person name="Braso-Vives M."/>
        </authorList>
    </citation>
    <scope>NUCLEOTIDE SEQUENCE</scope>
</reference>
<keyword evidence="3" id="KW-0808">Transferase</keyword>
<accession>A0A8J9ZGM1</accession>
<dbReference type="GO" id="GO:0005737">
    <property type="term" value="C:cytoplasm"/>
    <property type="evidence" value="ECO:0007669"/>
    <property type="project" value="TreeGrafter"/>
</dbReference>
<dbReference type="Gene3D" id="1.25.40.120">
    <property type="entry name" value="Protein prenylyltransferase"/>
    <property type="match status" value="2"/>
</dbReference>
<evidence type="ECO:0000313" key="5">
    <source>
        <dbReference type="EMBL" id="CAH1254295.1"/>
    </source>
</evidence>
<dbReference type="Pfam" id="PF01239">
    <property type="entry name" value="PPTA"/>
    <property type="match status" value="3"/>
</dbReference>
<evidence type="ECO:0000256" key="3">
    <source>
        <dbReference type="ARBA" id="ARBA00022679"/>
    </source>
</evidence>